<dbReference type="STRING" id="583356.Igag_0915"/>
<evidence type="ECO:0000256" key="2">
    <source>
        <dbReference type="ARBA" id="ARBA00023118"/>
    </source>
</evidence>
<dbReference type="HOGENOM" id="CLU_1048103_0_0_2"/>
<evidence type="ECO:0000313" key="5">
    <source>
        <dbReference type="Proteomes" id="UP000001304"/>
    </source>
</evidence>
<dbReference type="EMBL" id="CP002098">
    <property type="protein sequence ID" value="ADM27731.1"/>
    <property type="molecule type" value="Genomic_DNA"/>
</dbReference>
<dbReference type="Gene3D" id="3.30.70.3120">
    <property type="match status" value="1"/>
</dbReference>
<evidence type="ECO:0000256" key="3">
    <source>
        <dbReference type="ARBA" id="ARBA00025626"/>
    </source>
</evidence>
<keyword evidence="5" id="KW-1185">Reference proteome</keyword>
<dbReference type="BioCyc" id="IAGG583356:GHAH-898-MONOMER"/>
<dbReference type="NCBIfam" id="TIGR01874">
    <property type="entry name" value="cas_cas5a"/>
    <property type="match status" value="1"/>
</dbReference>
<dbReference type="AlphaFoldDB" id="E0STW5"/>
<name>E0STW5_IGNAA</name>
<dbReference type="NCBIfam" id="TIGR02593">
    <property type="entry name" value="CRISPR_cas5"/>
    <property type="match status" value="1"/>
</dbReference>
<dbReference type="InterPro" id="IPR053725">
    <property type="entry name" value="CRISPR_Cas5_sf"/>
</dbReference>
<proteinExistence type="inferred from homology"/>
<dbReference type="Proteomes" id="UP000001304">
    <property type="component" value="Chromosome"/>
</dbReference>
<sequence length="265" mass="29797">MKVLLFEVKSLFYSYKAPIAYQVKASNMLPPPSALLGAVYRNYVRETSSSYSKDSLSEFLRSVAYAGFAVLPVDDRGFVSFRKFVVLLKHWRLEKDEEEPRPDAMLREYVYMHGRLVGVIAYNGLNNETLTKVVETIEYLGNSESLIGIRALESGLSVKSAEECGDGYMTQMISSSVNNLPRHGVIEQCGRVPRSPWGGRETADVCYVWNPLEPAGKDLYRPIRFGDIRTELLEDLRKKVACVESVALNARLVFTSAGFECLKRG</sequence>
<accession>E0STW5</accession>
<reference evidence="4 5" key="1">
    <citation type="journal article" date="2010" name="Stand. Genomic Sci.">
        <title>Complete genome sequence of Ignisphaera aggregans type strain (AQ1.S1).</title>
        <authorList>
            <person name="Goker M."/>
            <person name="Held B."/>
            <person name="Lapidus A."/>
            <person name="Nolan M."/>
            <person name="Spring S."/>
            <person name="Yasawong M."/>
            <person name="Lucas S."/>
            <person name="Glavina Del Rio T."/>
            <person name="Tice H."/>
            <person name="Cheng J.F."/>
            <person name="Goodwin L."/>
            <person name="Tapia R."/>
            <person name="Pitluck S."/>
            <person name="Liolios K."/>
            <person name="Ivanova N."/>
            <person name="Mavromatis K."/>
            <person name="Mikhailova N."/>
            <person name="Pati A."/>
            <person name="Chen A."/>
            <person name="Palaniappan K."/>
            <person name="Brambilla E."/>
            <person name="Land M."/>
            <person name="Hauser L."/>
            <person name="Chang Y.J."/>
            <person name="Jeffries C.D."/>
            <person name="Brettin T."/>
            <person name="Detter J.C."/>
            <person name="Han C."/>
            <person name="Rohde M."/>
            <person name="Sikorski J."/>
            <person name="Woyke T."/>
            <person name="Bristow J."/>
            <person name="Eisen J.A."/>
            <person name="Markowitz V."/>
            <person name="Hugenholtz P."/>
            <person name="Kyrpides N.C."/>
            <person name="Klenk H.P."/>
        </authorList>
    </citation>
    <scope>NUCLEOTIDE SEQUENCE [LARGE SCALE GENOMIC DNA]</scope>
    <source>
        <strain evidence="5">DSM 17230 / JCM 13409 / AQ1.S1</strain>
    </source>
</reference>
<gene>
    <name evidence="4" type="ordered locus">Igag_0915</name>
</gene>
<dbReference type="InterPro" id="IPR010153">
    <property type="entry name" value="CRISPR-assoc_prot_Cas5a-typ"/>
</dbReference>
<evidence type="ECO:0000313" key="4">
    <source>
        <dbReference type="EMBL" id="ADM27731.1"/>
    </source>
</evidence>
<evidence type="ECO:0000256" key="1">
    <source>
        <dbReference type="ARBA" id="ARBA00010891"/>
    </source>
</evidence>
<dbReference type="KEGG" id="iag:Igag_0915"/>
<organism evidence="4 5">
    <name type="scientific">Ignisphaera aggregans (strain DSM 17230 / JCM 13409 / AQ1.S1)</name>
    <dbReference type="NCBI Taxonomy" id="583356"/>
    <lineage>
        <taxon>Archaea</taxon>
        <taxon>Thermoproteota</taxon>
        <taxon>Thermoprotei</taxon>
        <taxon>Desulfurococcales</taxon>
        <taxon>Desulfurococcaceae</taxon>
        <taxon>Ignisphaera</taxon>
    </lineage>
</organism>
<comment type="similarity">
    <text evidence="1">Belongs to the CRISPR-associated protein Cas5 family. Subtype I-A/Apern subfamily.</text>
</comment>
<keyword evidence="2" id="KW-0051">Antiviral defense</keyword>
<protein>
    <submittedName>
        <fullName evidence="4">CRISPR-associated protein Cas5 family</fullName>
    </submittedName>
</protein>
<dbReference type="InterPro" id="IPR013422">
    <property type="entry name" value="CRISPR-assoc_prot_Cas5_N"/>
</dbReference>
<dbReference type="GO" id="GO:0051607">
    <property type="term" value="P:defense response to virus"/>
    <property type="evidence" value="ECO:0007669"/>
    <property type="project" value="UniProtKB-KW"/>
</dbReference>
<comment type="function">
    <text evidence="3">CRISPR (clustered regularly interspaced short palindromic repeat) is an adaptive immune system that provides protection against mobile genetic elements (viruses, transposable elements and conjugative plasmids). CRISPR clusters contain spacers, sequences complementary to antecedent mobile elements, and target invading nucleic acids. CRISPR clusters are transcribed and processed into CRISPR RNA (crRNA).</text>
</comment>